<evidence type="ECO:0000256" key="13">
    <source>
        <dbReference type="ARBA" id="ARBA00022946"/>
    </source>
</evidence>
<keyword evidence="14" id="KW-0560">Oxidoreductase</keyword>
<dbReference type="InterPro" id="IPR041734">
    <property type="entry name" value="NAGK-fArgBP"/>
</dbReference>
<dbReference type="InterPro" id="IPR023013">
    <property type="entry name" value="AGPR_AS"/>
</dbReference>
<evidence type="ECO:0000256" key="11">
    <source>
        <dbReference type="ARBA" id="ARBA00022840"/>
    </source>
</evidence>
<dbReference type="Pfam" id="PF22698">
    <property type="entry name" value="Semialdhyde_dhC_1"/>
    <property type="match status" value="1"/>
</dbReference>
<dbReference type="EMBL" id="ADBJ01000034">
    <property type="protein sequence ID" value="EFA79524.1"/>
    <property type="molecule type" value="Genomic_DNA"/>
</dbReference>
<dbReference type="NCBIfam" id="TIGR01850">
    <property type="entry name" value="argC"/>
    <property type="match status" value="1"/>
</dbReference>
<dbReference type="GO" id="GO:0070401">
    <property type="term" value="F:NADP+ binding"/>
    <property type="evidence" value="ECO:0007669"/>
    <property type="project" value="InterPro"/>
</dbReference>
<sequence length="834" mass="91159">MLKSTNICRQTLKRLPVVSINPNNGGISNLKNAKSIVRSYSTANLSSQVQNVELKSREQAVVDKTTTISTSINFGDKSSGKSDYSKNIKLSDNKSIVLVKIGGGVIEDNMSALIQSLNFLKKIGLYPIVVHGGGPQMNAELTAAGVEPEYVEGLRVTRPQVLAIAQRVFMRENLKIVEALEASGTKARPITQGVFQATPLDPSTYGFVGNVTKILTDGLASCIGSDYIPVISSLAMTEHGQVLNINADVAALELAKAIRPLKILFINTTAGMKDGDGKVMRHIVLDQQYDNLMKQPWVKHGTKLKLKEFKNCLDNLPLSTSITITSPELLQKELFTKSGSGTTVEKGISILTEESQLDFGRLSKSFGLRPAELKSLVEREKLKIIVNSIYTSAIVLRSLPSSPSTYVVDRFVVDSGSIEDESADSVFQAALAKYQTLVWKADSATTNAQTTAWFRKIADGFTKESGFDVYWNNIPLQDVARPIAMCLAHRSPITAAAETAASQAAANLIQAKKDKYRIGLLGARGFTGGHLVRLIGNNPSLELTLAASSTNYGKPVTTEFPHLKSDLLFSQVTAENIDKYTEDSGIDGWFMALPDQISKPYVEGIDRLAKQPVLVDLSADHRFNNSWTYGNPETNRANIIKSKRIANPGCYATGMYLTLYPLRKAGLLDGEPSCFGISGYSGAGSKPSEKNDLNRLRDNILPYKLVKHTHELEVSHQLSQPIYFMPHVGQFFQGITLTISIRLTRPLTKEEVVQLYTKQYQNEPLVKIDVDGIPEVRANANKHTLTIGGFAVNGNHLVVVTTLDNLLKGAATQALQNMNLCLGIEELEGIKKEL</sequence>
<dbReference type="InterPro" id="IPR036393">
    <property type="entry name" value="AceGlu_kinase-like_sf"/>
</dbReference>
<evidence type="ECO:0000256" key="17">
    <source>
        <dbReference type="ARBA" id="ARBA00048141"/>
    </source>
</evidence>
<keyword evidence="16" id="KW-0511">Multifunctional enzyme</keyword>
<dbReference type="SUPFAM" id="SSF51735">
    <property type="entry name" value="NAD(P)-binding Rossmann-fold domains"/>
    <property type="match status" value="1"/>
</dbReference>
<evidence type="ECO:0000313" key="22">
    <source>
        <dbReference type="Proteomes" id="UP000001396"/>
    </source>
</evidence>
<dbReference type="GO" id="GO:0003942">
    <property type="term" value="F:N-acetyl-gamma-glutamyl-phosphate reductase activity"/>
    <property type="evidence" value="ECO:0007669"/>
    <property type="project" value="UniProtKB-EC"/>
</dbReference>
<organism evidence="21 22">
    <name type="scientific">Heterostelium pallidum (strain ATCC 26659 / Pp 5 / PN500)</name>
    <name type="common">Cellular slime mold</name>
    <name type="synonym">Polysphondylium pallidum</name>
    <dbReference type="NCBI Taxonomy" id="670386"/>
    <lineage>
        <taxon>Eukaryota</taxon>
        <taxon>Amoebozoa</taxon>
        <taxon>Evosea</taxon>
        <taxon>Eumycetozoa</taxon>
        <taxon>Dictyostelia</taxon>
        <taxon>Acytosteliales</taxon>
        <taxon>Acytosteliaceae</taxon>
        <taxon>Heterostelium</taxon>
    </lineage>
</organism>
<keyword evidence="7" id="KW-0028">Amino-acid biosynthesis</keyword>
<dbReference type="Gene3D" id="3.40.50.720">
    <property type="entry name" value="NAD(P)-binding Rossmann-like Domain"/>
    <property type="match status" value="1"/>
</dbReference>
<evidence type="ECO:0000256" key="1">
    <source>
        <dbReference type="ARBA" id="ARBA00004173"/>
    </source>
</evidence>
<dbReference type="GO" id="GO:0005759">
    <property type="term" value="C:mitochondrial matrix"/>
    <property type="evidence" value="ECO:0007669"/>
    <property type="project" value="TreeGrafter"/>
</dbReference>
<dbReference type="RefSeq" id="XP_020431645.1">
    <property type="nucleotide sequence ID" value="XM_020578410.1"/>
</dbReference>
<dbReference type="Pfam" id="PF00696">
    <property type="entry name" value="AA_kinase"/>
    <property type="match status" value="1"/>
</dbReference>
<evidence type="ECO:0000256" key="6">
    <source>
        <dbReference type="ARBA" id="ARBA00022571"/>
    </source>
</evidence>
<evidence type="ECO:0000256" key="15">
    <source>
        <dbReference type="ARBA" id="ARBA00023128"/>
    </source>
</evidence>
<dbReference type="PROSITE" id="PS51731">
    <property type="entry name" value="GNAT_NAGS"/>
    <property type="match status" value="1"/>
</dbReference>
<proteinExistence type="inferred from homology"/>
<evidence type="ECO:0000256" key="7">
    <source>
        <dbReference type="ARBA" id="ARBA00022605"/>
    </source>
</evidence>
<evidence type="ECO:0000256" key="8">
    <source>
        <dbReference type="ARBA" id="ARBA00022679"/>
    </source>
</evidence>
<evidence type="ECO:0000256" key="2">
    <source>
        <dbReference type="ARBA" id="ARBA00004828"/>
    </source>
</evidence>
<accession>D3BGC4</accession>
<dbReference type="Gene3D" id="3.40.1160.10">
    <property type="entry name" value="Acetylglutamate kinase-like"/>
    <property type="match status" value="1"/>
</dbReference>
<evidence type="ECO:0000256" key="10">
    <source>
        <dbReference type="ARBA" id="ARBA00022777"/>
    </source>
</evidence>
<evidence type="ECO:0000259" key="20">
    <source>
        <dbReference type="PROSITE" id="PS51731"/>
    </source>
</evidence>
<keyword evidence="11" id="KW-0067">ATP-binding</keyword>
<dbReference type="Pfam" id="PF04768">
    <property type="entry name" value="NAT"/>
    <property type="match status" value="1"/>
</dbReference>
<evidence type="ECO:0000256" key="5">
    <source>
        <dbReference type="ARBA" id="ARBA00007239"/>
    </source>
</evidence>
<dbReference type="PANTHER" id="PTHR23342">
    <property type="entry name" value="N-ACETYLGLUTAMATE SYNTHASE"/>
    <property type="match status" value="1"/>
</dbReference>
<reference evidence="21 22" key="1">
    <citation type="journal article" date="2011" name="Genome Res.">
        <title>Phylogeny-wide analysis of social amoeba genomes highlights ancient origins for complex intercellular communication.</title>
        <authorList>
            <person name="Heidel A.J."/>
            <person name="Lawal H.M."/>
            <person name="Felder M."/>
            <person name="Schilde C."/>
            <person name="Helps N.R."/>
            <person name="Tunggal B."/>
            <person name="Rivero F."/>
            <person name="John U."/>
            <person name="Schleicher M."/>
            <person name="Eichinger L."/>
            <person name="Platzer M."/>
            <person name="Noegel A.A."/>
            <person name="Schaap P."/>
            <person name="Gloeckner G."/>
        </authorList>
    </citation>
    <scope>NUCLEOTIDE SEQUENCE [LARGE SCALE GENOMIC DNA]</scope>
    <source>
        <strain evidence="22">ATCC 26659 / Pp 5 / PN500</strain>
    </source>
</reference>
<evidence type="ECO:0000256" key="19">
    <source>
        <dbReference type="PROSITE-ProRule" id="PRU10010"/>
    </source>
</evidence>
<dbReference type="InterPro" id="IPR000534">
    <property type="entry name" value="Semialdehyde_DH_NAD-bd"/>
</dbReference>
<feature type="domain" description="N-acetyltransferase" evidence="20">
    <location>
        <begin position="342"/>
        <end position="495"/>
    </location>
</feature>
<dbReference type="GO" id="GO:0005524">
    <property type="term" value="F:ATP binding"/>
    <property type="evidence" value="ECO:0007669"/>
    <property type="project" value="UniProtKB-KW"/>
</dbReference>
<dbReference type="GO" id="GO:0006526">
    <property type="term" value="P:L-arginine biosynthetic process"/>
    <property type="evidence" value="ECO:0007669"/>
    <property type="project" value="UniProtKB-UniPathway"/>
</dbReference>
<dbReference type="InParanoid" id="D3BGC4"/>
<feature type="active site" evidence="19">
    <location>
        <position position="650"/>
    </location>
</feature>
<dbReference type="GO" id="GO:0003991">
    <property type="term" value="F:acetylglutamate kinase activity"/>
    <property type="evidence" value="ECO:0007669"/>
    <property type="project" value="UniProtKB-EC"/>
</dbReference>
<dbReference type="PIRSF" id="PIRSF036440">
    <property type="entry name" value="ARG5-6"/>
    <property type="match status" value="1"/>
</dbReference>
<comment type="pathway">
    <text evidence="2">Amino-acid biosynthesis; L-arginine biosynthesis; N(2)-acetyl-L-ornithine from L-glutamate: step 2/4.</text>
</comment>
<keyword evidence="8" id="KW-0808">Transferase</keyword>
<dbReference type="InterPro" id="IPR000706">
    <property type="entry name" value="AGPR_type-1"/>
</dbReference>
<dbReference type="GeneID" id="31363056"/>
<evidence type="ECO:0000256" key="3">
    <source>
        <dbReference type="ARBA" id="ARBA00004862"/>
    </source>
</evidence>
<dbReference type="InterPro" id="IPR036291">
    <property type="entry name" value="NAD(P)-bd_dom_sf"/>
</dbReference>
<dbReference type="Gene3D" id="3.30.360.10">
    <property type="entry name" value="Dihydrodipicolinate Reductase, domain 2"/>
    <property type="match status" value="1"/>
</dbReference>
<dbReference type="SUPFAM" id="SSF53633">
    <property type="entry name" value="Carbamate kinase-like"/>
    <property type="match status" value="1"/>
</dbReference>
<name>D3BGC4_HETP5</name>
<dbReference type="UniPathway" id="UPA00068">
    <property type="reaction ID" value="UER00107"/>
</dbReference>
<dbReference type="InterPro" id="IPR058924">
    <property type="entry name" value="AGPR_dimerisation_dom"/>
</dbReference>
<comment type="pathway">
    <text evidence="3">Amino-acid biosynthesis; L-arginine biosynthesis; N(2)-acetyl-L-ornithine from L-glutamate: step 3/4.</text>
</comment>
<evidence type="ECO:0000256" key="18">
    <source>
        <dbReference type="ARBA" id="ARBA00050557"/>
    </source>
</evidence>
<evidence type="ECO:0000256" key="16">
    <source>
        <dbReference type="ARBA" id="ARBA00023268"/>
    </source>
</evidence>
<dbReference type="PANTHER" id="PTHR23342:SF0">
    <property type="entry name" value="N-ACETYLGLUTAMATE SYNTHASE, MITOCHONDRIAL"/>
    <property type="match status" value="1"/>
</dbReference>
<comment type="similarity">
    <text evidence="4">In the N-terminal section; belongs to the acetylglutamate kinase family.</text>
</comment>
<dbReference type="Gene3D" id="3.40.630.30">
    <property type="match status" value="1"/>
</dbReference>
<dbReference type="Pfam" id="PF01118">
    <property type="entry name" value="Semialdhyde_dh"/>
    <property type="match status" value="1"/>
</dbReference>
<dbReference type="STRING" id="670386.D3BGC4"/>
<dbReference type="HAMAP" id="MF_00150">
    <property type="entry name" value="ArgC_type1"/>
    <property type="match status" value="1"/>
</dbReference>
<comment type="similarity">
    <text evidence="5">In the C-terminal section; belongs to the NAGSA dehydrogenase family.</text>
</comment>
<dbReference type="NCBIfam" id="TIGR00761">
    <property type="entry name" value="argB"/>
    <property type="match status" value="1"/>
</dbReference>
<evidence type="ECO:0000256" key="12">
    <source>
        <dbReference type="ARBA" id="ARBA00022857"/>
    </source>
</evidence>
<dbReference type="SUPFAM" id="SSF55347">
    <property type="entry name" value="Glyceraldehyde-3-phosphate dehydrogenase-like, C-terminal domain"/>
    <property type="match status" value="1"/>
</dbReference>
<keyword evidence="22" id="KW-1185">Reference proteome</keyword>
<keyword evidence="12" id="KW-0521">NADP</keyword>
<dbReference type="InterPro" id="IPR004662">
    <property type="entry name" value="AcgluKinase_fam"/>
</dbReference>
<dbReference type="CDD" id="cd04252">
    <property type="entry name" value="AAK_NAGK-fArgBP"/>
    <property type="match status" value="1"/>
</dbReference>
<dbReference type="FunFam" id="3.40.1160.10:FF:000046">
    <property type="entry name" value="N-acetylglutamate kinase / N-acetylglutamate synthase"/>
    <property type="match status" value="1"/>
</dbReference>
<evidence type="ECO:0000256" key="4">
    <source>
        <dbReference type="ARBA" id="ARBA00006830"/>
    </source>
</evidence>
<keyword evidence="10 21" id="KW-0418">Kinase</keyword>
<comment type="subcellular location">
    <subcellularLocation>
        <location evidence="1">Mitochondrion</location>
    </subcellularLocation>
</comment>
<dbReference type="InterPro" id="IPR006855">
    <property type="entry name" value="Vertebrate-like_GNAT_dom"/>
</dbReference>
<dbReference type="FunCoup" id="D3BGC4">
    <property type="interactions" value="54"/>
</dbReference>
<comment type="caution">
    <text evidence="21">The sequence shown here is derived from an EMBL/GenBank/DDBJ whole genome shotgun (WGS) entry which is preliminary data.</text>
</comment>
<dbReference type="OMA" id="IAFIPHV"/>
<keyword evidence="13" id="KW-0809">Transit peptide</keyword>
<dbReference type="Proteomes" id="UP000001396">
    <property type="component" value="Unassembled WGS sequence"/>
</dbReference>
<dbReference type="SMART" id="SM00859">
    <property type="entry name" value="Semialdhyde_dh"/>
    <property type="match status" value="1"/>
</dbReference>
<dbReference type="CDD" id="cd24149">
    <property type="entry name" value="AGPR_N_ARG5_6_like"/>
    <property type="match status" value="1"/>
</dbReference>
<dbReference type="InterPro" id="IPR001048">
    <property type="entry name" value="Asp/Glu/Uridylate_kinase"/>
</dbReference>
<protein>
    <submittedName>
        <fullName evidence="21">Acetylglutamate kinase</fullName>
    </submittedName>
</protein>
<dbReference type="AlphaFoldDB" id="D3BGC4"/>
<keyword evidence="6" id="KW-0055">Arginine biosynthesis</keyword>
<dbReference type="InterPro" id="IPR011241">
    <property type="entry name" value="NAGK/NAGSA"/>
</dbReference>
<evidence type="ECO:0000313" key="21">
    <source>
        <dbReference type="EMBL" id="EFA79524.1"/>
    </source>
</evidence>
<keyword evidence="15" id="KW-0496">Mitochondrion</keyword>
<dbReference type="CDD" id="cd23936">
    <property type="entry name" value="AGPR_C_ARG5_6_like"/>
    <property type="match status" value="1"/>
</dbReference>
<keyword evidence="9" id="KW-0547">Nucleotide-binding</keyword>
<gene>
    <name evidence="21" type="primary">argC</name>
    <name evidence="21" type="ORF">PPL_07575</name>
</gene>
<evidence type="ECO:0000256" key="14">
    <source>
        <dbReference type="ARBA" id="ARBA00023002"/>
    </source>
</evidence>
<dbReference type="FunFam" id="3.30.360.10:FF:000014">
    <property type="entry name" value="N-acetyl-gamma-glutamyl-phosphate reductase"/>
    <property type="match status" value="1"/>
</dbReference>
<dbReference type="PROSITE" id="PS01224">
    <property type="entry name" value="ARGC"/>
    <property type="match status" value="1"/>
</dbReference>
<comment type="catalytic activity">
    <reaction evidence="18">
        <text>N-acetyl-L-glutamate 5-semialdehyde + phosphate + NADP(+) = N-acetyl-L-glutamyl 5-phosphate + NADPH + H(+)</text>
        <dbReference type="Rhea" id="RHEA:21588"/>
        <dbReference type="ChEBI" id="CHEBI:15378"/>
        <dbReference type="ChEBI" id="CHEBI:29123"/>
        <dbReference type="ChEBI" id="CHEBI:43474"/>
        <dbReference type="ChEBI" id="CHEBI:57783"/>
        <dbReference type="ChEBI" id="CHEBI:57936"/>
        <dbReference type="ChEBI" id="CHEBI:58349"/>
        <dbReference type="EC" id="1.2.1.38"/>
    </reaction>
</comment>
<comment type="catalytic activity">
    <reaction evidence="17">
        <text>N-acetyl-L-glutamate + ATP = N-acetyl-L-glutamyl 5-phosphate + ADP</text>
        <dbReference type="Rhea" id="RHEA:14629"/>
        <dbReference type="ChEBI" id="CHEBI:30616"/>
        <dbReference type="ChEBI" id="CHEBI:44337"/>
        <dbReference type="ChEBI" id="CHEBI:57936"/>
        <dbReference type="ChEBI" id="CHEBI:456216"/>
        <dbReference type="EC" id="2.7.2.8"/>
    </reaction>
</comment>
<evidence type="ECO:0000256" key="9">
    <source>
        <dbReference type="ARBA" id="ARBA00022741"/>
    </source>
</evidence>
<dbReference type="GO" id="GO:0051287">
    <property type="term" value="F:NAD binding"/>
    <property type="evidence" value="ECO:0007669"/>
    <property type="project" value="InterPro"/>
</dbReference>